<evidence type="ECO:0000256" key="1">
    <source>
        <dbReference type="SAM" id="MobiDB-lite"/>
    </source>
</evidence>
<dbReference type="EMBL" id="JBAHYK010001439">
    <property type="protein sequence ID" value="KAL0568013.1"/>
    <property type="molecule type" value="Genomic_DNA"/>
</dbReference>
<sequence length="874" mass="97390">MSHPSNANVGDTISKGIQDVAALLPLLGTDQCERHVGAALESGYIYAAATPLSIFGSLGIVKAAFATYLASVTNGFHGGEWFHNAGFGTAGSGSVIPLVTIVIGTKQYGAECKLEELLKEQHLDDPELVSDVKFFGWEKKTLDEGKKTQNEDSFLRTKFSFSWTFALVLASALFSTISFTPYLYLTHNQWDQPISWLFPALRSIGSMLCVISAQCALQLRIHRIVISSLLLMKSQKHHPRSSEEASNDRQTLMEVRLQKLRGMLAKKTSDKEQGAFGDETKRTQLKSEVEKVLRLDITLLIHQVILLAGMMMIVTGYVGCFNLVNRSDTKYGPYIWLGMETFLSILRMALWGWNPSWAQGDTGLEMKLQLKSTSRHESTRSTETPTVIFPPITTSRPLSQLMKPTSLGGRVGANAPESTNFFIVISAEDFLAAATPYVGPLRRLRLDGISLYHAIIPEEVDGTAKRKLLCLTARPDDSEGNSISLFIRDNNTANTEPYKIFSSHSYRMRGSQTRSLQITLEDEISPPVPGKSALINPETFHLLFQYSSVLFRRLFVPPPVSSIRPLWTLTLPSPPTPEGASGDLGALTKLDEEYIDFRKAEDTMRAVEYTVSIPDVMRGRHPQLAEHAILFMVAILEIRLCINDHIFEQSTGLSSAVFRPLAGEWKRRMEARVTSEKKRRRKRSQDDETTDAEQAWRSLFRELRLLRRLPADSPVLKKWKDHISAMDAGEILPVLELFELAPFTGLQHLTSELLYVFADEDIIADSKDPMQSHHEITIFAKPAMQTPRGSQLVTLGSCGNSQSSVYMRFSPPRTELPREPSQKTLVETAPSEDQAVPTPERVSPTGGEQRLDVHLAAQTSTLVRNKGTSLKVNV</sequence>
<protein>
    <submittedName>
        <fullName evidence="3">Uncharacterized protein</fullName>
    </submittedName>
</protein>
<feature type="transmembrane region" description="Helical" evidence="2">
    <location>
        <begin position="292"/>
        <end position="314"/>
    </location>
</feature>
<keyword evidence="2" id="KW-0472">Membrane</keyword>
<organism evidence="3 4">
    <name type="scientific">Marasmius crinis-equi</name>
    <dbReference type="NCBI Taxonomy" id="585013"/>
    <lineage>
        <taxon>Eukaryota</taxon>
        <taxon>Fungi</taxon>
        <taxon>Dikarya</taxon>
        <taxon>Basidiomycota</taxon>
        <taxon>Agaricomycotina</taxon>
        <taxon>Agaricomycetes</taxon>
        <taxon>Agaricomycetidae</taxon>
        <taxon>Agaricales</taxon>
        <taxon>Marasmiineae</taxon>
        <taxon>Marasmiaceae</taxon>
        <taxon>Marasmius</taxon>
    </lineage>
</organism>
<feature type="transmembrane region" description="Helical" evidence="2">
    <location>
        <begin position="163"/>
        <end position="184"/>
    </location>
</feature>
<proteinExistence type="predicted"/>
<comment type="caution">
    <text evidence="3">The sequence shown here is derived from an EMBL/GenBank/DDBJ whole genome shotgun (WGS) entry which is preliminary data.</text>
</comment>
<accession>A0ABR3EYK9</accession>
<feature type="region of interest" description="Disordered" evidence="1">
    <location>
        <begin position="810"/>
        <end position="849"/>
    </location>
</feature>
<keyword evidence="4" id="KW-1185">Reference proteome</keyword>
<name>A0ABR3EYK9_9AGAR</name>
<keyword evidence="2" id="KW-1133">Transmembrane helix</keyword>
<dbReference type="Proteomes" id="UP001465976">
    <property type="component" value="Unassembled WGS sequence"/>
</dbReference>
<feature type="transmembrane region" description="Helical" evidence="2">
    <location>
        <begin position="334"/>
        <end position="353"/>
    </location>
</feature>
<feature type="region of interest" description="Disordered" evidence="1">
    <location>
        <begin position="672"/>
        <end position="691"/>
    </location>
</feature>
<evidence type="ECO:0000256" key="2">
    <source>
        <dbReference type="SAM" id="Phobius"/>
    </source>
</evidence>
<evidence type="ECO:0000313" key="4">
    <source>
        <dbReference type="Proteomes" id="UP001465976"/>
    </source>
</evidence>
<keyword evidence="2" id="KW-0812">Transmembrane</keyword>
<reference evidence="3 4" key="1">
    <citation type="submission" date="2024-02" db="EMBL/GenBank/DDBJ databases">
        <title>A draft genome for the cacao thread blight pathogen Marasmius crinis-equi.</title>
        <authorList>
            <person name="Cohen S.P."/>
            <person name="Baruah I.K."/>
            <person name="Amoako-Attah I."/>
            <person name="Bukari Y."/>
            <person name="Meinhardt L.W."/>
            <person name="Bailey B.A."/>
        </authorList>
    </citation>
    <scope>NUCLEOTIDE SEQUENCE [LARGE SCALE GENOMIC DNA]</scope>
    <source>
        <strain evidence="3 4">GH-76</strain>
    </source>
</reference>
<gene>
    <name evidence="3" type="ORF">V5O48_013982</name>
</gene>
<evidence type="ECO:0000313" key="3">
    <source>
        <dbReference type="EMBL" id="KAL0568013.1"/>
    </source>
</evidence>